<dbReference type="InterPro" id="IPR036600">
    <property type="entry name" value="PAH_sf"/>
</dbReference>
<dbReference type="AlphaFoldDB" id="A0ABC8S524"/>
<dbReference type="PANTHER" id="PTHR12346">
    <property type="entry name" value="SIN3B-RELATED"/>
    <property type="match status" value="1"/>
</dbReference>
<comment type="subcellular location">
    <subcellularLocation>
        <location evidence="1 4">Nucleus</location>
    </subcellularLocation>
</comment>
<proteinExistence type="predicted"/>
<dbReference type="PROSITE" id="PS51477">
    <property type="entry name" value="PAH"/>
    <property type="match status" value="1"/>
</dbReference>
<evidence type="ECO:0000256" key="3">
    <source>
        <dbReference type="ARBA" id="ARBA00023242"/>
    </source>
</evidence>
<evidence type="ECO:0000256" key="4">
    <source>
        <dbReference type="PROSITE-ProRule" id="PRU00810"/>
    </source>
</evidence>
<dbReference type="SUPFAM" id="SSF47762">
    <property type="entry name" value="PAH2 domain"/>
    <property type="match status" value="1"/>
</dbReference>
<evidence type="ECO:0000256" key="1">
    <source>
        <dbReference type="ARBA" id="ARBA00004123"/>
    </source>
</evidence>
<evidence type="ECO:0000256" key="2">
    <source>
        <dbReference type="ARBA" id="ARBA00022491"/>
    </source>
</evidence>
<sequence>MDISRLLTKVKKLFDGYGDLVSGFNSFLPVNYVATSPEIEFINKVYKRFIDDQCKFKSFLEALSRWRFGAKDISLLDQDVAIIFKEHRDLYIEFMGFYGHCLEEKSNDLEENKWVLETPRNKDSRFRNRRLCPYEKKLCDCEDTLFEADMVLHSLESTKNDMEKLVGDIMLGINKEPEREIDVENFFTVKNLRCIERLYHDHGFVAVNSLKQHPEMASMIIASRLDQKLKEVDALHDEFKGGFAIKFKNLHEKAPRKRA</sequence>
<name>A0ABC8S524_9AQUA</name>
<evidence type="ECO:0000313" key="7">
    <source>
        <dbReference type="Proteomes" id="UP001642360"/>
    </source>
</evidence>
<protein>
    <recommendedName>
        <fullName evidence="5">Histone deacetylase interacting domain-containing protein</fullName>
    </recommendedName>
</protein>
<dbReference type="InterPro" id="IPR039774">
    <property type="entry name" value="Sin3-like"/>
</dbReference>
<dbReference type="PANTHER" id="PTHR12346:SF0">
    <property type="entry name" value="SIN3A, ISOFORM G"/>
    <property type="match status" value="1"/>
</dbReference>
<keyword evidence="3 4" id="KW-0539">Nucleus</keyword>
<reference evidence="6 7" key="1">
    <citation type="submission" date="2024-02" db="EMBL/GenBank/DDBJ databases">
        <authorList>
            <person name="Vignale AGUSTIN F."/>
            <person name="Sosa J E."/>
            <person name="Modenutti C."/>
        </authorList>
    </citation>
    <scope>NUCLEOTIDE SEQUENCE [LARGE SCALE GENOMIC DNA]</scope>
</reference>
<accession>A0ABC8S524</accession>
<keyword evidence="2" id="KW-0678">Repressor</keyword>
<dbReference type="EMBL" id="CAUOFW020002014">
    <property type="protein sequence ID" value="CAK9150279.1"/>
    <property type="molecule type" value="Genomic_DNA"/>
</dbReference>
<comment type="caution">
    <text evidence="6">The sequence shown here is derived from an EMBL/GenBank/DDBJ whole genome shotgun (WGS) entry which is preliminary data.</text>
</comment>
<dbReference type="InterPro" id="IPR013194">
    <property type="entry name" value="HDAC_interact_dom"/>
</dbReference>
<feature type="domain" description="Histone deacetylase interacting" evidence="5">
    <location>
        <begin position="112"/>
        <end position="169"/>
    </location>
</feature>
<dbReference type="Pfam" id="PF08295">
    <property type="entry name" value="Sin3_corepress"/>
    <property type="match status" value="1"/>
</dbReference>
<organism evidence="6 7">
    <name type="scientific">Ilex paraguariensis</name>
    <name type="common">yerba mate</name>
    <dbReference type="NCBI Taxonomy" id="185542"/>
    <lineage>
        <taxon>Eukaryota</taxon>
        <taxon>Viridiplantae</taxon>
        <taxon>Streptophyta</taxon>
        <taxon>Embryophyta</taxon>
        <taxon>Tracheophyta</taxon>
        <taxon>Spermatophyta</taxon>
        <taxon>Magnoliopsida</taxon>
        <taxon>eudicotyledons</taxon>
        <taxon>Gunneridae</taxon>
        <taxon>Pentapetalae</taxon>
        <taxon>asterids</taxon>
        <taxon>campanulids</taxon>
        <taxon>Aquifoliales</taxon>
        <taxon>Aquifoliaceae</taxon>
        <taxon>Ilex</taxon>
    </lineage>
</organism>
<dbReference type="GO" id="GO:0005634">
    <property type="term" value="C:nucleus"/>
    <property type="evidence" value="ECO:0007669"/>
    <property type="project" value="UniProtKB-SubCell"/>
</dbReference>
<dbReference type="Proteomes" id="UP001642360">
    <property type="component" value="Unassembled WGS sequence"/>
</dbReference>
<gene>
    <name evidence="6" type="ORF">ILEXP_LOCUS18420</name>
</gene>
<dbReference type="Pfam" id="PF02671">
    <property type="entry name" value="PAH"/>
    <property type="match status" value="1"/>
</dbReference>
<evidence type="ECO:0000259" key="5">
    <source>
        <dbReference type="Pfam" id="PF08295"/>
    </source>
</evidence>
<keyword evidence="7" id="KW-1185">Reference proteome</keyword>
<dbReference type="Gene3D" id="1.20.1160.11">
    <property type="entry name" value="Paired amphipathic helix"/>
    <property type="match status" value="1"/>
</dbReference>
<dbReference type="InterPro" id="IPR003822">
    <property type="entry name" value="PAH"/>
</dbReference>
<evidence type="ECO:0000313" key="6">
    <source>
        <dbReference type="EMBL" id="CAK9150279.1"/>
    </source>
</evidence>